<dbReference type="AlphaFoldDB" id="A0A202E4G9"/>
<protein>
    <recommendedName>
        <fullName evidence="3">MarR family transcriptional regulator</fullName>
    </recommendedName>
</protein>
<name>A0A202E4G9_9EURY</name>
<evidence type="ECO:0000313" key="2">
    <source>
        <dbReference type="Proteomes" id="UP000196084"/>
    </source>
</evidence>
<organism evidence="1 2">
    <name type="scientific">Natronolimnobius baerhuensis</name>
    <dbReference type="NCBI Taxonomy" id="253108"/>
    <lineage>
        <taxon>Archaea</taxon>
        <taxon>Methanobacteriati</taxon>
        <taxon>Methanobacteriota</taxon>
        <taxon>Stenosarchaea group</taxon>
        <taxon>Halobacteria</taxon>
        <taxon>Halobacteriales</taxon>
        <taxon>Natrialbaceae</taxon>
        <taxon>Natronolimnobius</taxon>
    </lineage>
</organism>
<dbReference type="Gene3D" id="1.10.10.10">
    <property type="entry name" value="Winged helix-like DNA-binding domain superfamily/Winged helix DNA-binding domain"/>
    <property type="match status" value="1"/>
</dbReference>
<keyword evidence="2" id="KW-1185">Reference proteome</keyword>
<evidence type="ECO:0000313" key="1">
    <source>
        <dbReference type="EMBL" id="OVE83183.1"/>
    </source>
</evidence>
<proteinExistence type="predicted"/>
<comment type="caution">
    <text evidence="1">The sequence shown here is derived from an EMBL/GenBank/DDBJ whole genome shotgun (WGS) entry which is preliminary data.</text>
</comment>
<dbReference type="EMBL" id="MWPH01000004">
    <property type="protein sequence ID" value="OVE83183.1"/>
    <property type="molecule type" value="Genomic_DNA"/>
</dbReference>
<dbReference type="OrthoDB" id="275628at2157"/>
<evidence type="ECO:0008006" key="3">
    <source>
        <dbReference type="Google" id="ProtNLM"/>
    </source>
</evidence>
<gene>
    <name evidence="1" type="ORF">B2G88_17395</name>
</gene>
<accession>A0A202E4G9</accession>
<sequence length="87" mass="9999">MAVRNQSGVSLTPDDLNDLDKQIVEYLATEGRASPTLFMRAEDIDTSRQWVSSRFTRLAEHEHIRDLHDTGIYELVEDPRDHGDTDE</sequence>
<reference evidence="1 2" key="1">
    <citation type="submission" date="2017-02" db="EMBL/GenBank/DDBJ databases">
        <title>Natronthermophilus aegyptiacus gen. nov.,sp. nov., an aerobic, extremely halophilic alkalithermophilic archaeon isolated from the athalassohaline Wadi An Natrun, Egypt.</title>
        <authorList>
            <person name="Zhao B."/>
        </authorList>
    </citation>
    <scope>NUCLEOTIDE SEQUENCE [LARGE SCALE GENOMIC DNA]</scope>
    <source>
        <strain evidence="1 2">CGMCC 1.3597</strain>
    </source>
</reference>
<dbReference type="InterPro" id="IPR036388">
    <property type="entry name" value="WH-like_DNA-bd_sf"/>
</dbReference>
<dbReference type="Proteomes" id="UP000196084">
    <property type="component" value="Unassembled WGS sequence"/>
</dbReference>